<dbReference type="Proteomes" id="UP000272942">
    <property type="component" value="Unassembled WGS sequence"/>
</dbReference>
<name>A0A183ANQ1_9TREM</name>
<dbReference type="PROSITE" id="PS51154">
    <property type="entry name" value="MACRO"/>
    <property type="match status" value="1"/>
</dbReference>
<dbReference type="SMART" id="SM00506">
    <property type="entry name" value="A1pp"/>
    <property type="match status" value="1"/>
</dbReference>
<reference evidence="2 3" key="2">
    <citation type="submission" date="2018-11" db="EMBL/GenBank/DDBJ databases">
        <authorList>
            <consortium name="Pathogen Informatics"/>
        </authorList>
    </citation>
    <scope>NUCLEOTIDE SEQUENCE [LARGE SCALE GENOMIC DNA]</scope>
    <source>
        <strain evidence="2 3">Egypt</strain>
    </source>
</reference>
<dbReference type="OrthoDB" id="6133115at2759"/>
<protein>
    <submittedName>
        <fullName evidence="4">Macro domain-containing protein</fullName>
    </submittedName>
</protein>
<keyword evidence="3" id="KW-1185">Reference proteome</keyword>
<dbReference type="InterPro" id="IPR002589">
    <property type="entry name" value="Macro_dom"/>
</dbReference>
<dbReference type="PANTHER" id="PTHR11106:SF27">
    <property type="entry name" value="MACRO DOMAIN-CONTAINING PROTEIN"/>
    <property type="match status" value="1"/>
</dbReference>
<dbReference type="SUPFAM" id="SSF52949">
    <property type="entry name" value="Macro domain-like"/>
    <property type="match status" value="1"/>
</dbReference>
<dbReference type="InterPro" id="IPR043472">
    <property type="entry name" value="Macro_dom-like"/>
</dbReference>
<dbReference type="PANTHER" id="PTHR11106">
    <property type="entry name" value="GANGLIOSIDE INDUCED DIFFERENTIATION ASSOCIATED PROTEIN 2-RELATED"/>
    <property type="match status" value="1"/>
</dbReference>
<reference evidence="4" key="1">
    <citation type="submission" date="2016-06" db="UniProtKB">
        <authorList>
            <consortium name="WormBaseParasite"/>
        </authorList>
    </citation>
    <scope>IDENTIFICATION</scope>
</reference>
<evidence type="ECO:0000259" key="1">
    <source>
        <dbReference type="PROSITE" id="PS51154"/>
    </source>
</evidence>
<dbReference type="AlphaFoldDB" id="A0A183ANQ1"/>
<dbReference type="WBParaSite" id="ECPE_0000861201-mRNA-1">
    <property type="protein sequence ID" value="ECPE_0000861201-mRNA-1"/>
    <property type="gene ID" value="ECPE_0000861201"/>
</dbReference>
<dbReference type="CDD" id="cd02908">
    <property type="entry name" value="Macro_OAADPr_deacetylase"/>
    <property type="match status" value="1"/>
</dbReference>
<dbReference type="Pfam" id="PF01661">
    <property type="entry name" value="Macro"/>
    <property type="match status" value="1"/>
</dbReference>
<gene>
    <name evidence="2" type="ORF">ECPE_LOCUS8585</name>
</gene>
<evidence type="ECO:0000313" key="2">
    <source>
        <dbReference type="EMBL" id="VDP83824.1"/>
    </source>
</evidence>
<feature type="domain" description="Macro" evidence="1">
    <location>
        <begin position="1"/>
        <end position="144"/>
    </location>
</feature>
<accession>A0A183ANQ1</accession>
<organism evidence="4">
    <name type="scientific">Echinostoma caproni</name>
    <dbReference type="NCBI Taxonomy" id="27848"/>
    <lineage>
        <taxon>Eukaryota</taxon>
        <taxon>Metazoa</taxon>
        <taxon>Spiralia</taxon>
        <taxon>Lophotrochozoa</taxon>
        <taxon>Platyhelminthes</taxon>
        <taxon>Trematoda</taxon>
        <taxon>Digenea</taxon>
        <taxon>Plagiorchiida</taxon>
        <taxon>Echinostomata</taxon>
        <taxon>Echinostomatoidea</taxon>
        <taxon>Echinostomatidae</taxon>
        <taxon>Echinostoma</taxon>
    </lineage>
</organism>
<sequence length="144" mass="15263">METASDLGSRISLWSGDITKLALDAIANAANTQLIGGGGVDGAIHRAAGPELHRACLALKGCPTGQARITPGFRLPAKYIIHCVGPVGEKPKALQSTYQHALELCTEHSLKSIAFPCISTGIYGDLHNNRTASTDSFHDRLLFL</sequence>
<evidence type="ECO:0000313" key="3">
    <source>
        <dbReference type="Proteomes" id="UP000272942"/>
    </source>
</evidence>
<dbReference type="EMBL" id="UZAN01046179">
    <property type="protein sequence ID" value="VDP83824.1"/>
    <property type="molecule type" value="Genomic_DNA"/>
</dbReference>
<proteinExistence type="predicted"/>
<dbReference type="Gene3D" id="3.40.220.10">
    <property type="entry name" value="Leucine Aminopeptidase, subunit E, domain 1"/>
    <property type="match status" value="1"/>
</dbReference>
<evidence type="ECO:0000313" key="4">
    <source>
        <dbReference type="WBParaSite" id="ECPE_0000861201-mRNA-1"/>
    </source>
</evidence>